<dbReference type="SMART" id="SM00320">
    <property type="entry name" value="WD40"/>
    <property type="match status" value="4"/>
</dbReference>
<dbReference type="EMBL" id="VICG01000010">
    <property type="protein sequence ID" value="KAA8568170.1"/>
    <property type="molecule type" value="Genomic_DNA"/>
</dbReference>
<dbReference type="InterPro" id="IPR015943">
    <property type="entry name" value="WD40/YVTN_repeat-like_dom_sf"/>
</dbReference>
<keyword evidence="4" id="KW-1185">Reference proteome</keyword>
<dbReference type="Pfam" id="PF25391">
    <property type="entry name" value="WD40_Gbeta"/>
    <property type="match status" value="1"/>
</dbReference>
<keyword evidence="2" id="KW-1133">Transmembrane helix</keyword>
<keyword evidence="2" id="KW-0812">Transmembrane</keyword>
<dbReference type="InterPro" id="IPR036322">
    <property type="entry name" value="WD40_repeat_dom_sf"/>
</dbReference>
<protein>
    <submittedName>
        <fullName evidence="3">Uncharacterized protein</fullName>
    </submittedName>
</protein>
<evidence type="ECO:0000256" key="1">
    <source>
        <dbReference type="PROSITE-ProRule" id="PRU00221"/>
    </source>
</evidence>
<dbReference type="VEuPathDB" id="FungiDB:MFRU_034g00270"/>
<dbReference type="CDD" id="cd00200">
    <property type="entry name" value="WD40"/>
    <property type="match status" value="1"/>
</dbReference>
<feature type="transmembrane region" description="Helical" evidence="2">
    <location>
        <begin position="307"/>
        <end position="329"/>
    </location>
</feature>
<feature type="transmembrane region" description="Helical" evidence="2">
    <location>
        <begin position="256"/>
        <end position="276"/>
    </location>
</feature>
<name>A0A5M9JHN4_MONFR</name>
<dbReference type="GO" id="GO:0007165">
    <property type="term" value="P:signal transduction"/>
    <property type="evidence" value="ECO:0007669"/>
    <property type="project" value="InterPro"/>
</dbReference>
<evidence type="ECO:0000256" key="2">
    <source>
        <dbReference type="SAM" id="Phobius"/>
    </source>
</evidence>
<dbReference type="PANTHER" id="PTHR19850">
    <property type="entry name" value="GUANINE NUCLEOTIDE-BINDING PROTEIN BETA G PROTEIN BETA"/>
    <property type="match status" value="1"/>
</dbReference>
<organism evidence="3 4">
    <name type="scientific">Monilinia fructicola</name>
    <name type="common">Brown rot fungus</name>
    <name type="synonym">Ciboria fructicola</name>
    <dbReference type="NCBI Taxonomy" id="38448"/>
    <lineage>
        <taxon>Eukaryota</taxon>
        <taxon>Fungi</taxon>
        <taxon>Dikarya</taxon>
        <taxon>Ascomycota</taxon>
        <taxon>Pezizomycotina</taxon>
        <taxon>Leotiomycetes</taxon>
        <taxon>Helotiales</taxon>
        <taxon>Sclerotiniaceae</taxon>
        <taxon>Monilinia</taxon>
    </lineage>
</organism>
<dbReference type="InterPro" id="IPR016346">
    <property type="entry name" value="G-protein_beta_1-5"/>
</dbReference>
<comment type="caution">
    <text evidence="3">The sequence shown here is derived from an EMBL/GenBank/DDBJ whole genome shotgun (WGS) entry which is preliminary data.</text>
</comment>
<accession>A0A5M9JHN4</accession>
<sequence length="370" mass="40702">MTCAYAPSGNYVACGGLDNICSIYNLNSNRDGPTRVARELSGHSGYLSCCRFINDRSILTSSGDMTCMKWDVETGSKVTEFADHLGDVMSISINPTNQNTFVSGACDAFCETLGYINAIQFFPDGHSFVTGSDDATCRLFDIRADRELNQYGHESILCGITSVACSVSGRLLFAGYDDFECKVWDITRAEKVGSLVGHDNRVSCLGVSNDGMSLCALDRGILCSNSGPHNLHSLAPTSAQGLGHVDLVYYFDDNEFSSHAVSFLLVEAFTTVFLILTRQRWSSLIKYSRHSEVRISTGCAYKILCKIILHFDIFVSMGGPIALLFISVLKHWDLATISLQRPLFFSTLLQSHDVFQFSSSLSFLFCVIKI</sequence>
<feature type="repeat" description="WD" evidence="1">
    <location>
        <begin position="40"/>
        <end position="80"/>
    </location>
</feature>
<proteinExistence type="predicted"/>
<dbReference type="SUPFAM" id="SSF50978">
    <property type="entry name" value="WD40 repeat-like"/>
    <property type="match status" value="1"/>
</dbReference>
<reference evidence="3 4" key="1">
    <citation type="submission" date="2019-06" db="EMBL/GenBank/DDBJ databases">
        <title>Genome Sequence of the Brown Rot Fungal Pathogen Monilinia fructicola.</title>
        <authorList>
            <person name="De Miccolis Angelini R.M."/>
            <person name="Landi L."/>
            <person name="Abate D."/>
            <person name="Pollastro S."/>
            <person name="Romanazzi G."/>
            <person name="Faretra F."/>
        </authorList>
    </citation>
    <scope>NUCLEOTIDE SEQUENCE [LARGE SCALE GENOMIC DNA]</scope>
    <source>
        <strain evidence="3 4">Mfrc123</strain>
    </source>
</reference>
<dbReference type="PROSITE" id="PS50082">
    <property type="entry name" value="WD_REPEATS_2"/>
    <property type="match status" value="2"/>
</dbReference>
<dbReference type="AlphaFoldDB" id="A0A5M9JHN4"/>
<dbReference type="InterPro" id="IPR001680">
    <property type="entry name" value="WD40_rpt"/>
</dbReference>
<keyword evidence="1" id="KW-0853">WD repeat</keyword>
<keyword evidence="2" id="KW-0472">Membrane</keyword>
<evidence type="ECO:0000313" key="4">
    <source>
        <dbReference type="Proteomes" id="UP000322873"/>
    </source>
</evidence>
<feature type="repeat" description="WD" evidence="1">
    <location>
        <begin position="116"/>
        <end position="150"/>
    </location>
</feature>
<gene>
    <name evidence="3" type="ORF">EYC84_008565</name>
</gene>
<evidence type="ECO:0000313" key="3">
    <source>
        <dbReference type="EMBL" id="KAA8568170.1"/>
    </source>
</evidence>
<dbReference type="Proteomes" id="UP000322873">
    <property type="component" value="Unassembled WGS sequence"/>
</dbReference>
<dbReference type="Gene3D" id="2.130.10.10">
    <property type="entry name" value="YVTN repeat-like/Quinoprotein amine dehydrogenase"/>
    <property type="match status" value="1"/>
</dbReference>